<name>A0ABP0CEQ7_9PEZI</name>
<keyword evidence="2" id="KW-0418">Kinase</keyword>
<evidence type="ECO:0000313" key="2">
    <source>
        <dbReference type="EMBL" id="CAK7230542.1"/>
    </source>
</evidence>
<feature type="compositionally biased region" description="Basic and acidic residues" evidence="1">
    <location>
        <begin position="148"/>
        <end position="162"/>
    </location>
</feature>
<sequence length="197" mass="21948">MATHAGIRVPQITSEELFAFHESHFSHFSVADFDATFTGLPEPTSEQNRDVDGVEQEAEISPEDDDAYDPEAGFDLYDELPDIPVPFDEGELADESDIVEEEDGSGITIQAKNEGNENNEKGAQDKQEQPRKKRRRKKNNTGNSNARRLGEKKPDLRKRTWDVVESGLGSLDYDGAETSAGSMQSAPTRRRVQYGDD</sequence>
<keyword evidence="2" id="KW-0808">Transferase</keyword>
<feature type="compositionally biased region" description="Basic and acidic residues" evidence="1">
    <location>
        <begin position="114"/>
        <end position="130"/>
    </location>
</feature>
<accession>A0ABP0CEQ7</accession>
<evidence type="ECO:0000256" key="1">
    <source>
        <dbReference type="SAM" id="MobiDB-lite"/>
    </source>
</evidence>
<keyword evidence="3" id="KW-1185">Reference proteome</keyword>
<dbReference type="PANTHER" id="PTHR40642">
    <property type="entry name" value="YALI0F31295P"/>
    <property type="match status" value="1"/>
</dbReference>
<dbReference type="EC" id="2.7.11.1" evidence="2"/>
<feature type="compositionally biased region" description="Acidic residues" evidence="1">
    <location>
        <begin position="88"/>
        <end position="104"/>
    </location>
</feature>
<feature type="compositionally biased region" description="Basic residues" evidence="1">
    <location>
        <begin position="188"/>
        <end position="197"/>
    </location>
</feature>
<feature type="region of interest" description="Disordered" evidence="1">
    <location>
        <begin position="38"/>
        <end position="197"/>
    </location>
</feature>
<comment type="caution">
    <text evidence="2">The sequence shown here is derived from an EMBL/GenBank/DDBJ whole genome shotgun (WGS) entry which is preliminary data.</text>
</comment>
<proteinExistence type="predicted"/>
<dbReference type="Proteomes" id="UP001642406">
    <property type="component" value="Unassembled WGS sequence"/>
</dbReference>
<dbReference type="InterPro" id="IPR024526">
    <property type="entry name" value="DUF3807"/>
</dbReference>
<dbReference type="Pfam" id="PF12720">
    <property type="entry name" value="DUF3807"/>
    <property type="match status" value="1"/>
</dbReference>
<dbReference type="EMBL" id="CAWUHC010000088">
    <property type="protein sequence ID" value="CAK7230542.1"/>
    <property type="molecule type" value="Genomic_DNA"/>
</dbReference>
<gene>
    <name evidence="2" type="primary">CKA2_1</name>
    <name evidence="2" type="ORF">SBRCBS47491_007619</name>
</gene>
<dbReference type="GO" id="GO:0004674">
    <property type="term" value="F:protein serine/threonine kinase activity"/>
    <property type="evidence" value="ECO:0007669"/>
    <property type="project" value="UniProtKB-EC"/>
</dbReference>
<evidence type="ECO:0000313" key="3">
    <source>
        <dbReference type="Proteomes" id="UP001642406"/>
    </source>
</evidence>
<organism evidence="2 3">
    <name type="scientific">Sporothrix bragantina</name>
    <dbReference type="NCBI Taxonomy" id="671064"/>
    <lineage>
        <taxon>Eukaryota</taxon>
        <taxon>Fungi</taxon>
        <taxon>Dikarya</taxon>
        <taxon>Ascomycota</taxon>
        <taxon>Pezizomycotina</taxon>
        <taxon>Sordariomycetes</taxon>
        <taxon>Sordariomycetidae</taxon>
        <taxon>Ophiostomatales</taxon>
        <taxon>Ophiostomataceae</taxon>
        <taxon>Sporothrix</taxon>
    </lineage>
</organism>
<feature type="compositionally biased region" description="Acidic residues" evidence="1">
    <location>
        <begin position="53"/>
        <end position="69"/>
    </location>
</feature>
<reference evidence="2 3" key="1">
    <citation type="submission" date="2024-01" db="EMBL/GenBank/DDBJ databases">
        <authorList>
            <person name="Allen C."/>
            <person name="Tagirdzhanova G."/>
        </authorList>
    </citation>
    <scope>NUCLEOTIDE SEQUENCE [LARGE SCALE GENOMIC DNA]</scope>
</reference>
<protein>
    <submittedName>
        <fullName evidence="2">Casein kinase II subunit alpha</fullName>
        <ecNumber evidence="2">2.7.11.1</ecNumber>
    </submittedName>
</protein>
<dbReference type="PANTHER" id="PTHR40642:SF1">
    <property type="entry name" value="YALI0F31295P"/>
    <property type="match status" value="1"/>
</dbReference>